<dbReference type="RefSeq" id="WP_144278108.1">
    <property type="nucleotide sequence ID" value="NZ_CP041730.1"/>
</dbReference>
<dbReference type="Proteomes" id="UP000317550">
    <property type="component" value="Chromosome"/>
</dbReference>
<sequence>MIDLEQQITQSAFGKLVGISQPAVSDLLSRRVIAEGDTAGGWLLSYTGHLREVAAGRESAGDLDLVQERAGLAKEQRERIAMQNAVTRRELAPVVVIEEVLAKAGNKVGGILDAIPGAIRRRVPGLPAEALTHIASEIARVRNLAAAISLADLLDDKSAPDELDVEIEA</sequence>
<dbReference type="EMBL" id="CP041730">
    <property type="protein sequence ID" value="QDQ26714.1"/>
    <property type="molecule type" value="Genomic_DNA"/>
</dbReference>
<reference evidence="2" key="1">
    <citation type="submission" date="2019-07" db="EMBL/GenBank/DDBJ databases">
        <title>Chitinimonas sp. nov., isolated from Ny-Alesund, arctica soil.</title>
        <authorList>
            <person name="Xu Q."/>
            <person name="Peng F."/>
        </authorList>
    </citation>
    <scope>NUCLEOTIDE SEQUENCE [LARGE SCALE GENOMIC DNA]</scope>
    <source>
        <strain evidence="2">R3-44</strain>
    </source>
</reference>
<keyword evidence="2" id="KW-1185">Reference proteome</keyword>
<gene>
    <name evidence="1" type="ORF">FNU76_10250</name>
</gene>
<dbReference type="OrthoDB" id="4458215at2"/>
<evidence type="ECO:0000313" key="1">
    <source>
        <dbReference type="EMBL" id="QDQ26714.1"/>
    </source>
</evidence>
<organism evidence="1 2">
    <name type="scientific">Chitinimonas arctica</name>
    <dbReference type="NCBI Taxonomy" id="2594795"/>
    <lineage>
        <taxon>Bacteria</taxon>
        <taxon>Pseudomonadati</taxon>
        <taxon>Pseudomonadota</taxon>
        <taxon>Betaproteobacteria</taxon>
        <taxon>Neisseriales</taxon>
        <taxon>Chitinibacteraceae</taxon>
        <taxon>Chitinimonas</taxon>
    </lineage>
</organism>
<dbReference type="AlphaFoldDB" id="A0A516SEY3"/>
<name>A0A516SEY3_9NEIS</name>
<proteinExistence type="predicted"/>
<protein>
    <submittedName>
        <fullName evidence="1">DNA packaging Nu1</fullName>
    </submittedName>
</protein>
<accession>A0A516SEY3</accession>
<dbReference type="KEGG" id="cari:FNU76_10250"/>
<evidence type="ECO:0000313" key="2">
    <source>
        <dbReference type="Proteomes" id="UP000317550"/>
    </source>
</evidence>